<evidence type="ECO:0000256" key="1">
    <source>
        <dbReference type="SAM" id="MobiDB-lite"/>
    </source>
</evidence>
<gene>
    <name evidence="2" type="ORF">GCM10011612_03550</name>
</gene>
<comment type="caution">
    <text evidence="2">The sequence shown here is derived from an EMBL/GenBank/DDBJ whole genome shotgun (WGS) entry which is preliminary data.</text>
</comment>
<dbReference type="Proteomes" id="UP000614239">
    <property type="component" value="Unassembled WGS sequence"/>
</dbReference>
<sequence>MSGDQEEQRHITRLALEAAGEDAGFDLGRFTQNLDNVERIQPEEVQVYGLTASQLDAVKARTKVWAASIRGLDRRESTRGVSRTRSSLSASYPQSPSKAIGRLAAGTNQPRGAYRTGYGAGPGGVER</sequence>
<feature type="compositionally biased region" description="Gly residues" evidence="1">
    <location>
        <begin position="118"/>
        <end position="127"/>
    </location>
</feature>
<reference evidence="2" key="2">
    <citation type="submission" date="2020-09" db="EMBL/GenBank/DDBJ databases">
        <authorList>
            <person name="Sun Q."/>
            <person name="Zhou Y."/>
        </authorList>
    </citation>
    <scope>NUCLEOTIDE SEQUENCE</scope>
    <source>
        <strain evidence="2">CGMCC 4.7372</strain>
    </source>
</reference>
<feature type="compositionally biased region" description="Low complexity" evidence="1">
    <location>
        <begin position="86"/>
        <end position="97"/>
    </location>
</feature>
<evidence type="ECO:0000313" key="2">
    <source>
        <dbReference type="EMBL" id="GGO95521.1"/>
    </source>
</evidence>
<dbReference type="RefSeq" id="WP_188640665.1">
    <property type="nucleotide sequence ID" value="NZ_BMNJ01000001.1"/>
</dbReference>
<dbReference type="EMBL" id="BMNJ01000001">
    <property type="protein sequence ID" value="GGO95521.1"/>
    <property type="molecule type" value="Genomic_DNA"/>
</dbReference>
<feature type="region of interest" description="Disordered" evidence="1">
    <location>
        <begin position="74"/>
        <end position="127"/>
    </location>
</feature>
<organism evidence="2 3">
    <name type="scientific">Actinomyces gaoshouyii</name>
    <dbReference type="NCBI Taxonomy" id="1960083"/>
    <lineage>
        <taxon>Bacteria</taxon>
        <taxon>Bacillati</taxon>
        <taxon>Actinomycetota</taxon>
        <taxon>Actinomycetes</taxon>
        <taxon>Actinomycetales</taxon>
        <taxon>Actinomycetaceae</taxon>
        <taxon>Actinomyces</taxon>
    </lineage>
</organism>
<proteinExistence type="predicted"/>
<accession>A0A8H9HB35</accession>
<evidence type="ECO:0000313" key="3">
    <source>
        <dbReference type="Proteomes" id="UP000614239"/>
    </source>
</evidence>
<keyword evidence="3" id="KW-1185">Reference proteome</keyword>
<protein>
    <submittedName>
        <fullName evidence="2">Uncharacterized protein</fullName>
    </submittedName>
</protein>
<name>A0A8H9HB35_9ACTO</name>
<dbReference type="AlphaFoldDB" id="A0A8H9HB35"/>
<reference evidence="2" key="1">
    <citation type="journal article" date="2014" name="Int. J. Syst. Evol. Microbiol.">
        <title>Complete genome sequence of Corynebacterium casei LMG S-19264T (=DSM 44701T), isolated from a smear-ripened cheese.</title>
        <authorList>
            <consortium name="US DOE Joint Genome Institute (JGI-PGF)"/>
            <person name="Walter F."/>
            <person name="Albersmeier A."/>
            <person name="Kalinowski J."/>
            <person name="Ruckert C."/>
        </authorList>
    </citation>
    <scope>NUCLEOTIDE SEQUENCE</scope>
    <source>
        <strain evidence="2">CGMCC 4.7372</strain>
    </source>
</reference>